<evidence type="ECO:0000259" key="1">
    <source>
        <dbReference type="Pfam" id="PF12697"/>
    </source>
</evidence>
<dbReference type="SUPFAM" id="SSF53474">
    <property type="entry name" value="alpha/beta-Hydrolases"/>
    <property type="match status" value="1"/>
</dbReference>
<dbReference type="Pfam" id="PF12697">
    <property type="entry name" value="Abhydrolase_6"/>
    <property type="match status" value="1"/>
</dbReference>
<organism evidence="2 3">
    <name type="scientific">Amycolatopsis suaedae</name>
    <dbReference type="NCBI Taxonomy" id="2510978"/>
    <lineage>
        <taxon>Bacteria</taxon>
        <taxon>Bacillati</taxon>
        <taxon>Actinomycetota</taxon>
        <taxon>Actinomycetes</taxon>
        <taxon>Pseudonocardiales</taxon>
        <taxon>Pseudonocardiaceae</taxon>
        <taxon>Amycolatopsis</taxon>
    </lineage>
</organism>
<evidence type="ECO:0000313" key="2">
    <source>
        <dbReference type="EMBL" id="RZQ62744.1"/>
    </source>
</evidence>
<name>A0A4Q7J9C8_9PSEU</name>
<dbReference type="Gene3D" id="3.40.50.1820">
    <property type="entry name" value="alpha/beta hydrolase"/>
    <property type="match status" value="1"/>
</dbReference>
<feature type="domain" description="AB hydrolase-1" evidence="1">
    <location>
        <begin position="27"/>
        <end position="273"/>
    </location>
</feature>
<dbReference type="PANTHER" id="PTHR43798">
    <property type="entry name" value="MONOACYLGLYCEROL LIPASE"/>
    <property type="match status" value="1"/>
</dbReference>
<gene>
    <name evidence="2" type="ORF">EWH70_17480</name>
</gene>
<sequence>MAPSAGLVNRGWLVINVRSGGGDGPELVFLHGGSGCWQLGTELFEQLPPAVRWWGADLPGHGDSAWTGRYRLEDAADQLASWAVANLDGPAWWYGHSYGGQVALALAGRHPDVVRGLVVGDAPLSLSRMLNLFERTGARMRTWRNWCGRPESELLTLLGAEPAGDRTTAEMLGPGHPYLRRMAAALHRHDPAFLDATVDDTRHTYGGLEHAAAWLRQVRGPVTLLRADPAVFALSGDSDATLVRDHARDGRVRLLPGLGHGLQNFAPKPVADALAELIAC</sequence>
<keyword evidence="3" id="KW-1185">Reference proteome</keyword>
<dbReference type="OrthoDB" id="5495375at2"/>
<dbReference type="InterPro" id="IPR000073">
    <property type="entry name" value="AB_hydrolase_1"/>
</dbReference>
<keyword evidence="2" id="KW-0378">Hydrolase</keyword>
<dbReference type="InterPro" id="IPR050266">
    <property type="entry name" value="AB_hydrolase_sf"/>
</dbReference>
<dbReference type="AlphaFoldDB" id="A0A4Q7J9C8"/>
<protein>
    <submittedName>
        <fullName evidence="2">Alpha/beta hydrolase</fullName>
    </submittedName>
</protein>
<dbReference type="InterPro" id="IPR029058">
    <property type="entry name" value="AB_hydrolase_fold"/>
</dbReference>
<accession>A0A4Q7J9C8</accession>
<comment type="caution">
    <text evidence="2">The sequence shown here is derived from an EMBL/GenBank/DDBJ whole genome shotgun (WGS) entry which is preliminary data.</text>
</comment>
<dbReference type="GO" id="GO:0016787">
    <property type="term" value="F:hydrolase activity"/>
    <property type="evidence" value="ECO:0007669"/>
    <property type="project" value="UniProtKB-KW"/>
</dbReference>
<dbReference type="PANTHER" id="PTHR43798:SF33">
    <property type="entry name" value="HYDROLASE, PUTATIVE (AFU_ORTHOLOGUE AFUA_2G14860)-RELATED"/>
    <property type="match status" value="1"/>
</dbReference>
<evidence type="ECO:0000313" key="3">
    <source>
        <dbReference type="Proteomes" id="UP000292003"/>
    </source>
</evidence>
<dbReference type="EMBL" id="SFCC01000008">
    <property type="protein sequence ID" value="RZQ62744.1"/>
    <property type="molecule type" value="Genomic_DNA"/>
</dbReference>
<dbReference type="Proteomes" id="UP000292003">
    <property type="component" value="Unassembled WGS sequence"/>
</dbReference>
<reference evidence="2 3" key="1">
    <citation type="submission" date="2019-02" db="EMBL/GenBank/DDBJ databases">
        <title>Draft genome sequence of Amycolatopsis sp. 8-3EHSu isolated from roots of Suaeda maritima.</title>
        <authorList>
            <person name="Duangmal K."/>
            <person name="Chantavorakit T."/>
        </authorList>
    </citation>
    <scope>NUCLEOTIDE SEQUENCE [LARGE SCALE GENOMIC DNA]</scope>
    <source>
        <strain evidence="2 3">8-3EHSu</strain>
    </source>
</reference>
<proteinExistence type="predicted"/>
<dbReference type="GO" id="GO:0016020">
    <property type="term" value="C:membrane"/>
    <property type="evidence" value="ECO:0007669"/>
    <property type="project" value="TreeGrafter"/>
</dbReference>